<keyword evidence="4" id="KW-1185">Reference proteome</keyword>
<keyword evidence="1" id="KW-0472">Membrane</keyword>
<evidence type="ECO:0000313" key="3">
    <source>
        <dbReference type="EMBL" id="SKA79450.1"/>
    </source>
</evidence>
<feature type="domain" description="AB hydrolase-1" evidence="2">
    <location>
        <begin position="86"/>
        <end position="170"/>
    </location>
</feature>
<dbReference type="Gene3D" id="3.40.50.1820">
    <property type="entry name" value="alpha/beta hydrolase"/>
    <property type="match status" value="1"/>
</dbReference>
<dbReference type="InterPro" id="IPR000073">
    <property type="entry name" value="AB_hydrolase_1"/>
</dbReference>
<name>A0A1T4WQ12_9CLOT</name>
<dbReference type="PANTHER" id="PTHR43358:SF5">
    <property type="entry name" value="EXPORTED PROTEIN"/>
    <property type="match status" value="1"/>
</dbReference>
<dbReference type="SUPFAM" id="SSF53474">
    <property type="entry name" value="alpha/beta-Hydrolases"/>
    <property type="match status" value="1"/>
</dbReference>
<dbReference type="InterPro" id="IPR052920">
    <property type="entry name" value="DNA-binding_regulatory"/>
</dbReference>
<reference evidence="4" key="1">
    <citation type="submission" date="2017-02" db="EMBL/GenBank/DDBJ databases">
        <authorList>
            <person name="Varghese N."/>
            <person name="Submissions S."/>
        </authorList>
    </citation>
    <scope>NUCLEOTIDE SEQUENCE [LARGE SCALE GENOMIC DNA]</scope>
    <source>
        <strain evidence="4">USBA 833</strain>
    </source>
</reference>
<dbReference type="STRING" id="1147123.SAMN05443428_10365"/>
<evidence type="ECO:0000259" key="2">
    <source>
        <dbReference type="Pfam" id="PF00561"/>
    </source>
</evidence>
<dbReference type="Pfam" id="PF00561">
    <property type="entry name" value="Abhydrolase_1"/>
    <property type="match status" value="1"/>
</dbReference>
<protein>
    <recommendedName>
        <fullName evidence="2">AB hydrolase-1 domain-containing protein</fullName>
    </recommendedName>
</protein>
<gene>
    <name evidence="3" type="ORF">SAMN05443428_10365</name>
</gene>
<dbReference type="AlphaFoldDB" id="A0A1T4WQ12"/>
<dbReference type="EMBL" id="FUYH01000003">
    <property type="protein sequence ID" value="SKA79450.1"/>
    <property type="molecule type" value="Genomic_DNA"/>
</dbReference>
<proteinExistence type="predicted"/>
<feature type="transmembrane region" description="Helical" evidence="1">
    <location>
        <begin position="7"/>
        <end position="25"/>
    </location>
</feature>
<accession>A0A1T4WQ12</accession>
<evidence type="ECO:0000313" key="4">
    <source>
        <dbReference type="Proteomes" id="UP000190105"/>
    </source>
</evidence>
<sequence length="305" mass="35087">MSQSTIIICIIALIVILNIYAGYFFSNVVIFPKTQTYDYTFSRSVENGDFKEEFYNSLEKEEVYIDSPYGYKLHGIFFPNNGAKKVMIFCHGITWSLNGSIKYMEIFLKRGFAVLIYDHRNHGLSGGSDTSFGYYEKYDLKACIDWVGKKFGKGTIIGLHGESMGSGVLLETIGIDDRITFAIEDCGYCDLEELFKYRLSREYHIKYLPIVKLASFATKIRKGWRFSDVSALKHISKVNIPIMFVHGELDDYVPTYMSKKMYDMKKGPHDLLYIAPNAAHAQAYLKNMKEYEEKVESFLKNINVI</sequence>
<dbReference type="Proteomes" id="UP000190105">
    <property type="component" value="Unassembled WGS sequence"/>
</dbReference>
<evidence type="ECO:0000256" key="1">
    <source>
        <dbReference type="SAM" id="Phobius"/>
    </source>
</evidence>
<organism evidence="3 4">
    <name type="scientific">Caloramator quimbayensis</name>
    <dbReference type="NCBI Taxonomy" id="1147123"/>
    <lineage>
        <taxon>Bacteria</taxon>
        <taxon>Bacillati</taxon>
        <taxon>Bacillota</taxon>
        <taxon>Clostridia</taxon>
        <taxon>Eubacteriales</taxon>
        <taxon>Clostridiaceae</taxon>
        <taxon>Caloramator</taxon>
    </lineage>
</organism>
<dbReference type="PANTHER" id="PTHR43358">
    <property type="entry name" value="ALPHA/BETA-HYDROLASE"/>
    <property type="match status" value="1"/>
</dbReference>
<dbReference type="RefSeq" id="WP_179122161.1">
    <property type="nucleotide sequence ID" value="NZ_FUYH01000003.1"/>
</dbReference>
<keyword evidence="1" id="KW-0812">Transmembrane</keyword>
<dbReference type="InterPro" id="IPR029058">
    <property type="entry name" value="AB_hydrolase_fold"/>
</dbReference>
<keyword evidence="1" id="KW-1133">Transmembrane helix</keyword>